<proteinExistence type="predicted"/>
<feature type="signal peptide" evidence="2">
    <location>
        <begin position="1"/>
        <end position="33"/>
    </location>
</feature>
<keyword evidence="1" id="KW-0812">Transmembrane</keyword>
<keyword evidence="1" id="KW-1133">Transmembrane helix</keyword>
<geneLocation type="plasmid" evidence="3 4">
    <name>plas12</name>
</geneLocation>
<evidence type="ECO:0008006" key="5">
    <source>
        <dbReference type="Google" id="ProtNLM"/>
    </source>
</evidence>
<evidence type="ECO:0000313" key="4">
    <source>
        <dbReference type="Proteomes" id="UP000304912"/>
    </source>
</evidence>
<dbReference type="EMBL" id="CP039853">
    <property type="protein sequence ID" value="QCZ95474.1"/>
    <property type="molecule type" value="Genomic_DNA"/>
</dbReference>
<dbReference type="RefSeq" id="WP_139758163.1">
    <property type="nucleotide sequence ID" value="NZ_CP039853.1"/>
</dbReference>
<keyword evidence="2" id="KW-0732">Signal</keyword>
<name>A0A5B7YIT0_9ALTE</name>
<keyword evidence="3" id="KW-0614">Plasmid</keyword>
<accession>A0A5B7YIT0</accession>
<protein>
    <recommendedName>
        <fullName evidence="5">PEP-CTERM protein-sorting domain-containing protein</fullName>
    </recommendedName>
</protein>
<feature type="transmembrane region" description="Helical" evidence="1">
    <location>
        <begin position="290"/>
        <end position="309"/>
    </location>
</feature>
<organism evidence="3 4">
    <name type="scientific">Salinimonas iocasae</name>
    <dbReference type="NCBI Taxonomy" id="2572577"/>
    <lineage>
        <taxon>Bacteria</taxon>
        <taxon>Pseudomonadati</taxon>
        <taxon>Pseudomonadota</taxon>
        <taxon>Gammaproteobacteria</taxon>
        <taxon>Alteromonadales</taxon>
        <taxon>Alteromonadaceae</taxon>
        <taxon>Alteromonas/Salinimonas group</taxon>
        <taxon>Salinimonas</taxon>
    </lineage>
</organism>
<keyword evidence="4" id="KW-1185">Reference proteome</keyword>
<evidence type="ECO:0000313" key="3">
    <source>
        <dbReference type="EMBL" id="QCZ95474.1"/>
    </source>
</evidence>
<sequence>MKSNIVNATMMKVVPVAKYVAVAAVIQTSVANATVISGNSDAYALGVDINVAGELLTVDVTAPSGVSGSAPAPYNINNSVLGAEVDLGAGVTVGNLLDVQAAALADETLLGATASSNVDGGMGARMTSATATVNDLSLDVVNTTFLSVITDTAVNLSSSTIYSEASVSGDYGDFDAMGSSYIEDLSINLFGLGELDLASLGLEVDADGFIAASPNFEVLDVSGIAGLNLILNEQYGSCNDMFCSMGVNALRLSFNAVDLSGLGLNLSGLLDGDIVIGHSYAEMSAQINEVPAPATLGIFGLVMLALGFTKRRAG</sequence>
<gene>
    <name evidence="3" type="ORF">FBQ74_18275</name>
</gene>
<reference evidence="3 4" key="1">
    <citation type="submission" date="2019-04" db="EMBL/GenBank/DDBJ databases">
        <title>Salinimonas iocasae sp. nov., a halophilic bacterium isolated from the outer tube casing of tubeworms in Okinawa Trough.</title>
        <authorList>
            <person name="Zhang H."/>
            <person name="Wang H."/>
            <person name="Li C."/>
        </authorList>
    </citation>
    <scope>NUCLEOTIDE SEQUENCE [LARGE SCALE GENOMIC DNA]</scope>
    <source>
        <strain evidence="3 4">KX18D6</strain>
        <plasmid evidence="3 4">plas12</plasmid>
    </source>
</reference>
<feature type="chain" id="PRO_5022733009" description="PEP-CTERM protein-sorting domain-containing protein" evidence="2">
    <location>
        <begin position="34"/>
        <end position="314"/>
    </location>
</feature>
<evidence type="ECO:0000256" key="2">
    <source>
        <dbReference type="SAM" id="SignalP"/>
    </source>
</evidence>
<dbReference type="AlphaFoldDB" id="A0A5B7YIT0"/>
<dbReference type="OrthoDB" id="6383946at2"/>
<evidence type="ECO:0000256" key="1">
    <source>
        <dbReference type="SAM" id="Phobius"/>
    </source>
</evidence>
<keyword evidence="1" id="KW-0472">Membrane</keyword>
<dbReference type="KEGG" id="salk:FBQ74_18275"/>
<dbReference type="Proteomes" id="UP000304912">
    <property type="component" value="Plasmid plas12"/>
</dbReference>